<gene>
    <name evidence="2" type="ORF">CesoFtcFv8_017908</name>
</gene>
<dbReference type="Proteomes" id="UP001335648">
    <property type="component" value="Unassembled WGS sequence"/>
</dbReference>
<dbReference type="AlphaFoldDB" id="A0AAN8BKF8"/>
<comment type="caution">
    <text evidence="2">The sequence shown here is derived from an EMBL/GenBank/DDBJ whole genome shotgun (WGS) entry which is preliminary data.</text>
</comment>
<organism evidence="2 3">
    <name type="scientific">Champsocephalus esox</name>
    <name type="common">pike icefish</name>
    <dbReference type="NCBI Taxonomy" id="159716"/>
    <lineage>
        <taxon>Eukaryota</taxon>
        <taxon>Metazoa</taxon>
        <taxon>Chordata</taxon>
        <taxon>Craniata</taxon>
        <taxon>Vertebrata</taxon>
        <taxon>Euteleostomi</taxon>
        <taxon>Actinopterygii</taxon>
        <taxon>Neopterygii</taxon>
        <taxon>Teleostei</taxon>
        <taxon>Neoteleostei</taxon>
        <taxon>Acanthomorphata</taxon>
        <taxon>Eupercaria</taxon>
        <taxon>Perciformes</taxon>
        <taxon>Notothenioidei</taxon>
        <taxon>Channichthyidae</taxon>
        <taxon>Champsocephalus</taxon>
    </lineage>
</organism>
<reference evidence="2 3" key="1">
    <citation type="journal article" date="2023" name="Mol. Biol. Evol.">
        <title>Genomics of Secondarily Temperate Adaptation in the Only Non-Antarctic Icefish.</title>
        <authorList>
            <person name="Rivera-Colon A.G."/>
            <person name="Rayamajhi N."/>
            <person name="Minhas B.F."/>
            <person name="Madrigal G."/>
            <person name="Bilyk K.T."/>
            <person name="Yoon V."/>
            <person name="Hune M."/>
            <person name="Gregory S."/>
            <person name="Cheng C.H.C."/>
            <person name="Catchen J.M."/>
        </authorList>
    </citation>
    <scope>NUCLEOTIDE SEQUENCE [LARGE SCALE GENOMIC DNA]</scope>
    <source>
        <strain evidence="2">JC2023a</strain>
    </source>
</reference>
<evidence type="ECO:0000313" key="3">
    <source>
        <dbReference type="Proteomes" id="UP001335648"/>
    </source>
</evidence>
<sequence length="135" mass="15146">MRKHTSKTHGREGGLFTAHVCNNSSHFPRQYDEICLEKPDVVSHRVWAVVNSSDLLTACGVCAPPPTHHFLPLTCRLPIHRAQQQQRCPRSRGGRTRAWQQPSPASWLRSPATSSHEAATSSPRCRSVWSLSLMK</sequence>
<proteinExistence type="predicted"/>
<keyword evidence="3" id="KW-1185">Reference proteome</keyword>
<name>A0AAN8BKF8_9TELE</name>
<dbReference type="EMBL" id="JAULUE010002059">
    <property type="protein sequence ID" value="KAK5886925.1"/>
    <property type="molecule type" value="Genomic_DNA"/>
</dbReference>
<evidence type="ECO:0000313" key="2">
    <source>
        <dbReference type="EMBL" id="KAK5886925.1"/>
    </source>
</evidence>
<evidence type="ECO:0000256" key="1">
    <source>
        <dbReference type="SAM" id="MobiDB-lite"/>
    </source>
</evidence>
<feature type="region of interest" description="Disordered" evidence="1">
    <location>
        <begin position="85"/>
        <end position="119"/>
    </location>
</feature>
<protein>
    <submittedName>
        <fullName evidence="2">Uncharacterized protein</fullName>
    </submittedName>
</protein>
<accession>A0AAN8BKF8</accession>